<dbReference type="RefSeq" id="WP_084409041.1">
    <property type="nucleotide sequence ID" value="NZ_FWXR01000003.1"/>
</dbReference>
<name>A0A1W1ZZJ2_9HYPH</name>
<evidence type="ECO:0000313" key="8">
    <source>
        <dbReference type="Proteomes" id="UP000192656"/>
    </source>
</evidence>
<dbReference type="GO" id="GO:0005886">
    <property type="term" value="C:plasma membrane"/>
    <property type="evidence" value="ECO:0007669"/>
    <property type="project" value="UniProtKB-SubCell"/>
</dbReference>
<dbReference type="AlphaFoldDB" id="A0A1W1ZZJ2"/>
<evidence type="ECO:0000256" key="2">
    <source>
        <dbReference type="ARBA" id="ARBA00022475"/>
    </source>
</evidence>
<reference evidence="7 8" key="1">
    <citation type="submission" date="2017-04" db="EMBL/GenBank/DDBJ databases">
        <authorList>
            <person name="Afonso C.L."/>
            <person name="Miller P.J."/>
            <person name="Scott M.A."/>
            <person name="Spackman E."/>
            <person name="Goraichik I."/>
            <person name="Dimitrov K.M."/>
            <person name="Suarez D.L."/>
            <person name="Swayne D.E."/>
        </authorList>
    </citation>
    <scope>NUCLEOTIDE SEQUENCE [LARGE SCALE GENOMIC DNA]</scope>
    <source>
        <strain evidence="7 8">CGMCC 1.10972</strain>
    </source>
</reference>
<evidence type="ECO:0000256" key="5">
    <source>
        <dbReference type="ARBA" id="ARBA00023136"/>
    </source>
</evidence>
<evidence type="ECO:0000256" key="4">
    <source>
        <dbReference type="ARBA" id="ARBA00022989"/>
    </source>
</evidence>
<keyword evidence="8" id="KW-1185">Reference proteome</keyword>
<protein>
    <submittedName>
        <fullName evidence="7">Uncharacterized membrane protein, DUF373 family</fullName>
    </submittedName>
</protein>
<feature type="transmembrane region" description="Helical" evidence="6">
    <location>
        <begin position="12"/>
        <end position="34"/>
    </location>
</feature>
<keyword evidence="3 6" id="KW-0812">Transmembrane</keyword>
<evidence type="ECO:0000256" key="3">
    <source>
        <dbReference type="ARBA" id="ARBA00022692"/>
    </source>
</evidence>
<dbReference type="Proteomes" id="UP000192656">
    <property type="component" value="Unassembled WGS sequence"/>
</dbReference>
<dbReference type="OrthoDB" id="7874432at2"/>
<feature type="transmembrane region" description="Helical" evidence="6">
    <location>
        <begin position="110"/>
        <end position="132"/>
    </location>
</feature>
<dbReference type="STRING" id="937218.SAMN06297251_103223"/>
<evidence type="ECO:0000313" key="7">
    <source>
        <dbReference type="EMBL" id="SMC53488.1"/>
    </source>
</evidence>
<evidence type="ECO:0000256" key="1">
    <source>
        <dbReference type="ARBA" id="ARBA00004651"/>
    </source>
</evidence>
<sequence length="156" mass="17132">MRLLKLYFGFERVISHLLLVGMVGVVLLAAWSFFRATALALFDLGHPLDYSAFQTLFDRVLAAIIALELAHSIHQMALGDHRLAQVRTVVVIGMLAVVRKLILLEVDSTSGAFLVGLAATILALGLVLLMIGHLQKRDERERQSANQISTDEKGEA</sequence>
<keyword evidence="5 6" id="KW-0472">Membrane</keyword>
<proteinExistence type="predicted"/>
<accession>A0A1W1ZZJ2</accession>
<dbReference type="Pfam" id="PF06146">
    <property type="entry name" value="PsiE"/>
    <property type="match status" value="1"/>
</dbReference>
<organism evidence="7 8">
    <name type="scientific">Fulvimarina manganoxydans</name>
    <dbReference type="NCBI Taxonomy" id="937218"/>
    <lineage>
        <taxon>Bacteria</taxon>
        <taxon>Pseudomonadati</taxon>
        <taxon>Pseudomonadota</taxon>
        <taxon>Alphaproteobacteria</taxon>
        <taxon>Hyphomicrobiales</taxon>
        <taxon>Aurantimonadaceae</taxon>
        <taxon>Fulvimarina</taxon>
    </lineage>
</organism>
<comment type="subcellular location">
    <subcellularLocation>
        <location evidence="1">Cell membrane</location>
        <topology evidence="1">Multi-pass membrane protein</topology>
    </subcellularLocation>
</comment>
<gene>
    <name evidence="7" type="ORF">SAMN06297251_103223</name>
</gene>
<keyword evidence="4 6" id="KW-1133">Transmembrane helix</keyword>
<dbReference type="InterPro" id="IPR020948">
    <property type="entry name" value="P_starv_induced_PsiE-like"/>
</dbReference>
<evidence type="ECO:0000256" key="6">
    <source>
        <dbReference type="SAM" id="Phobius"/>
    </source>
</evidence>
<dbReference type="EMBL" id="FWXR01000003">
    <property type="protein sequence ID" value="SMC53488.1"/>
    <property type="molecule type" value="Genomic_DNA"/>
</dbReference>
<keyword evidence="2" id="KW-1003">Cell membrane</keyword>